<sequence>MEELVFQKKKRKLRGKVVLWSLILLFLGGALIGASYFVLYDDFFKVRQLEVTGSRSIDQERFLSQLKNEMLSASLWRAMLGPDNILFWEFGAKPESLPGSPIVSVAAVDVNLSARKVSVGVKEREIAGVLCRGDDCYGFDESGIVFARTPNIQGYLILKIDDENSKSFVLGSSIFPKEEWRENLFKTLAVFEENNIAVSSVLVRNYSLEEWEAETASGLRFLFSLSFTPENLAGILNNLDEEFDFGKLAYFDFRVPNRIYYK</sequence>
<keyword evidence="1" id="KW-1133">Transmembrane helix</keyword>
<name>A0A0G1Z877_9BACT</name>
<keyword evidence="1" id="KW-0812">Transmembrane</keyword>
<feature type="transmembrane region" description="Helical" evidence="1">
    <location>
        <begin position="17"/>
        <end position="39"/>
    </location>
</feature>
<accession>A0A0G1Z877</accession>
<evidence type="ECO:0000313" key="2">
    <source>
        <dbReference type="EMBL" id="KKW15159.1"/>
    </source>
</evidence>
<evidence type="ECO:0000313" key="3">
    <source>
        <dbReference type="Proteomes" id="UP000034224"/>
    </source>
</evidence>
<organism evidence="2 3">
    <name type="scientific">Candidatus Jorgensenbacteria bacterium GW2011_GWB1_50_10</name>
    <dbReference type="NCBI Taxonomy" id="1618665"/>
    <lineage>
        <taxon>Bacteria</taxon>
        <taxon>Candidatus Joergenseniibacteriota</taxon>
    </lineage>
</organism>
<proteinExistence type="predicted"/>
<evidence type="ECO:0000256" key="1">
    <source>
        <dbReference type="SAM" id="Phobius"/>
    </source>
</evidence>
<dbReference type="STRING" id="1618665.UY55_C0002G0217"/>
<evidence type="ECO:0008006" key="4">
    <source>
        <dbReference type="Google" id="ProtNLM"/>
    </source>
</evidence>
<dbReference type="AlphaFoldDB" id="A0A0G1Z877"/>
<dbReference type="Proteomes" id="UP000034224">
    <property type="component" value="Unassembled WGS sequence"/>
</dbReference>
<dbReference type="EMBL" id="LCQK01000002">
    <property type="protein sequence ID" value="KKW15159.1"/>
    <property type="molecule type" value="Genomic_DNA"/>
</dbReference>
<comment type="caution">
    <text evidence="2">The sequence shown here is derived from an EMBL/GenBank/DDBJ whole genome shotgun (WGS) entry which is preliminary data.</text>
</comment>
<gene>
    <name evidence="2" type="ORF">UY55_C0002G0217</name>
</gene>
<keyword evidence="1" id="KW-0472">Membrane</keyword>
<reference evidence="2 3" key="1">
    <citation type="journal article" date="2015" name="Nature">
        <title>rRNA introns, odd ribosomes, and small enigmatic genomes across a large radiation of phyla.</title>
        <authorList>
            <person name="Brown C.T."/>
            <person name="Hug L.A."/>
            <person name="Thomas B.C."/>
            <person name="Sharon I."/>
            <person name="Castelle C.J."/>
            <person name="Singh A."/>
            <person name="Wilkins M.J."/>
            <person name="Williams K.H."/>
            <person name="Banfield J.F."/>
        </authorList>
    </citation>
    <scope>NUCLEOTIDE SEQUENCE [LARGE SCALE GENOMIC DNA]</scope>
</reference>
<protein>
    <recommendedName>
        <fullName evidence="4">POTRA domain-containing protein</fullName>
    </recommendedName>
</protein>